<dbReference type="Proteomes" id="UP000680839">
    <property type="component" value="Chromosome"/>
</dbReference>
<reference evidence="2" key="1">
    <citation type="submission" date="2021-06" db="EMBL/GenBank/DDBJ databases">
        <title>Bradyrhizobium sp. S2-20-1 Genome sequencing.</title>
        <authorList>
            <person name="Jin L."/>
        </authorList>
    </citation>
    <scope>NUCLEOTIDE SEQUENCE</scope>
    <source>
        <strain evidence="2">S2-20-1</strain>
    </source>
</reference>
<evidence type="ECO:0000256" key="1">
    <source>
        <dbReference type="SAM" id="SignalP"/>
    </source>
</evidence>
<gene>
    <name evidence="2" type="ORF">KMZ29_06555</name>
</gene>
<feature type="signal peptide" evidence="1">
    <location>
        <begin position="1"/>
        <end position="28"/>
    </location>
</feature>
<keyword evidence="1" id="KW-0732">Signal</keyword>
<organism evidence="2 3">
    <name type="scientific">Bradyrhizobium sediminis</name>
    <dbReference type="NCBI Taxonomy" id="2840469"/>
    <lineage>
        <taxon>Bacteria</taxon>
        <taxon>Pseudomonadati</taxon>
        <taxon>Pseudomonadota</taxon>
        <taxon>Alphaproteobacteria</taxon>
        <taxon>Hyphomicrobiales</taxon>
        <taxon>Nitrobacteraceae</taxon>
        <taxon>Bradyrhizobium</taxon>
    </lineage>
</organism>
<protein>
    <submittedName>
        <fullName evidence="2">Uncharacterized protein</fullName>
    </submittedName>
</protein>
<evidence type="ECO:0000313" key="3">
    <source>
        <dbReference type="Proteomes" id="UP000680839"/>
    </source>
</evidence>
<dbReference type="AlphaFoldDB" id="A0A975NIB3"/>
<evidence type="ECO:0000313" key="2">
    <source>
        <dbReference type="EMBL" id="QWG15683.1"/>
    </source>
</evidence>
<name>A0A975NIB3_9BRAD</name>
<dbReference type="EMBL" id="CP076134">
    <property type="protein sequence ID" value="QWG15683.1"/>
    <property type="molecule type" value="Genomic_DNA"/>
</dbReference>
<feature type="chain" id="PRO_5036732183" evidence="1">
    <location>
        <begin position="29"/>
        <end position="210"/>
    </location>
</feature>
<accession>A0A975NIB3</accession>
<proteinExistence type="predicted"/>
<sequence length="210" mass="23058">MAANIRKRCSIVTLAAAIVAAVSATGHAAEEGIDKAKADAFDVRMLAKPPGNKAYACFVRRYDPEHLARHPLQKVRAMKLLITAEIPPDENTTNYSFRLGVKYRHRAGDFDSSGSCGHVISEDAGHEIRFGCGVDCDGGGIVVAMSKDDKSAIIRLERVRIWQNNKPDEEAEDSLVAGADDRIFRLDRVEARECASLVTDRKELAAIRHK</sequence>